<dbReference type="STRING" id="680026.AB733_13190"/>
<accession>A0A2T3P2I4</accession>
<evidence type="ECO:0000313" key="3">
    <source>
        <dbReference type="Proteomes" id="UP000240481"/>
    </source>
</evidence>
<name>A0A2T3P2I4_9GAMM</name>
<evidence type="ECO:0008006" key="4">
    <source>
        <dbReference type="Google" id="ProtNLM"/>
    </source>
</evidence>
<sequence>MLPEAFNLRQAGRYKFFIWFGLILTLIFVLQSEWQKVNEKAEDVALKLTINSLYEGASSLRQSWELNNRPEYLEVDGVNLHFTTLGWPLIEKNNNLDCYQLWRILTPANISAPYVSLLYTKEAKSVTYESCIYEISTGKWLELFYENETIKFNDFMARKES</sequence>
<proteinExistence type="predicted"/>
<keyword evidence="1" id="KW-0472">Membrane</keyword>
<dbReference type="AlphaFoldDB" id="A0A2T3P2I4"/>
<keyword evidence="3" id="KW-1185">Reference proteome</keyword>
<protein>
    <recommendedName>
        <fullName evidence="4">MSHA biogenesis protein MshF</fullName>
    </recommendedName>
</protein>
<keyword evidence="1" id="KW-1133">Transmembrane helix</keyword>
<reference evidence="2 3" key="1">
    <citation type="submission" date="2018-01" db="EMBL/GenBank/DDBJ databases">
        <title>Whole genome sequencing of Histamine producing bacteria.</title>
        <authorList>
            <person name="Butler K."/>
        </authorList>
    </citation>
    <scope>NUCLEOTIDE SEQUENCE [LARGE SCALE GENOMIC DNA]</scope>
    <source>
        <strain evidence="2 3">DSM 24669</strain>
    </source>
</reference>
<keyword evidence="1" id="KW-0812">Transmembrane</keyword>
<dbReference type="RefSeq" id="WP_048899192.1">
    <property type="nucleotide sequence ID" value="NZ_JBFSST010000011.1"/>
</dbReference>
<dbReference type="Proteomes" id="UP000240481">
    <property type="component" value="Unassembled WGS sequence"/>
</dbReference>
<gene>
    <name evidence="2" type="ORF">C9I94_19730</name>
</gene>
<evidence type="ECO:0000256" key="1">
    <source>
        <dbReference type="SAM" id="Phobius"/>
    </source>
</evidence>
<organism evidence="2 3">
    <name type="scientific">Photobacterium swingsii</name>
    <dbReference type="NCBI Taxonomy" id="680026"/>
    <lineage>
        <taxon>Bacteria</taxon>
        <taxon>Pseudomonadati</taxon>
        <taxon>Pseudomonadota</taxon>
        <taxon>Gammaproteobacteria</taxon>
        <taxon>Vibrionales</taxon>
        <taxon>Vibrionaceae</taxon>
        <taxon>Photobacterium</taxon>
    </lineage>
</organism>
<evidence type="ECO:0000313" key="2">
    <source>
        <dbReference type="EMBL" id="PSW22679.1"/>
    </source>
</evidence>
<feature type="transmembrane region" description="Helical" evidence="1">
    <location>
        <begin position="12"/>
        <end position="30"/>
    </location>
</feature>
<dbReference type="EMBL" id="PYLZ01000012">
    <property type="protein sequence ID" value="PSW22679.1"/>
    <property type="molecule type" value="Genomic_DNA"/>
</dbReference>
<comment type="caution">
    <text evidence="2">The sequence shown here is derived from an EMBL/GenBank/DDBJ whole genome shotgun (WGS) entry which is preliminary data.</text>
</comment>